<evidence type="ECO:0000313" key="1">
    <source>
        <dbReference type="EMBL" id="AEA46945.1"/>
    </source>
</evidence>
<dbReference type="OrthoDB" id="40906at2157"/>
<name>F2KSQ0_ARCVS</name>
<dbReference type="HOGENOM" id="CLU_2695516_0_0_2"/>
<dbReference type="KEGG" id="ave:Arcve_0934"/>
<dbReference type="eggNOG" id="arCOG07723">
    <property type="taxonomic scope" value="Archaea"/>
</dbReference>
<dbReference type="AlphaFoldDB" id="F2KSQ0"/>
<dbReference type="EMBL" id="CP002588">
    <property type="protein sequence ID" value="AEA46945.1"/>
    <property type="molecule type" value="Genomic_DNA"/>
</dbReference>
<dbReference type="Proteomes" id="UP000008136">
    <property type="component" value="Chromosome"/>
</dbReference>
<evidence type="ECO:0008006" key="3">
    <source>
        <dbReference type="Google" id="ProtNLM"/>
    </source>
</evidence>
<sequence length="73" mass="8326">MPSTTIRIKKETARELAKIMGELTAKTGKKASYDDAIKYLLGKKKENRLKAFIEKTFEGATSEDFKEYDYGDI</sequence>
<reference evidence="1 2" key="1">
    <citation type="submission" date="2011-03" db="EMBL/GenBank/DDBJ databases">
        <title>The complete genome of Archaeoglobus veneficus SNP6.</title>
        <authorList>
            <consortium name="US DOE Joint Genome Institute (JGI-PGF)"/>
            <person name="Lucas S."/>
            <person name="Copeland A."/>
            <person name="Lapidus A."/>
            <person name="Bruce D."/>
            <person name="Goodwin L."/>
            <person name="Pitluck S."/>
            <person name="Kyrpides N."/>
            <person name="Mavromatis K."/>
            <person name="Pagani I."/>
            <person name="Ivanova N."/>
            <person name="Mikhailova N."/>
            <person name="Lu M."/>
            <person name="Detter J.C."/>
            <person name="Tapia R."/>
            <person name="Han C."/>
            <person name="Land M."/>
            <person name="Hauser L."/>
            <person name="Markowitz V."/>
            <person name="Cheng J.-F."/>
            <person name="Hugenholtz P."/>
            <person name="Woyke T."/>
            <person name="Wu D."/>
            <person name="Spring S."/>
            <person name="Brambilla E."/>
            <person name="Klenk H.-P."/>
            <person name="Eisen J.A."/>
        </authorList>
    </citation>
    <scope>NUCLEOTIDE SEQUENCE [LARGE SCALE GENOMIC DNA]</scope>
    <source>
        <strain>SNP6</strain>
    </source>
</reference>
<keyword evidence="2" id="KW-1185">Reference proteome</keyword>
<dbReference type="GeneID" id="10394043"/>
<dbReference type="RefSeq" id="WP_013683609.1">
    <property type="nucleotide sequence ID" value="NC_015320.1"/>
</dbReference>
<proteinExistence type="predicted"/>
<organism evidence="1 2">
    <name type="scientific">Archaeoglobus veneficus (strain DSM 11195 / SNP6)</name>
    <dbReference type="NCBI Taxonomy" id="693661"/>
    <lineage>
        <taxon>Archaea</taxon>
        <taxon>Methanobacteriati</taxon>
        <taxon>Methanobacteriota</taxon>
        <taxon>Archaeoglobi</taxon>
        <taxon>Archaeoglobales</taxon>
        <taxon>Archaeoglobaceae</taxon>
        <taxon>Archaeoglobus</taxon>
    </lineage>
</organism>
<protein>
    <recommendedName>
        <fullName evidence="3">VapB-type antitoxin</fullName>
    </recommendedName>
</protein>
<gene>
    <name evidence="1" type="ordered locus">Arcve_0934</name>
</gene>
<accession>F2KSQ0</accession>
<evidence type="ECO:0000313" key="2">
    <source>
        <dbReference type="Proteomes" id="UP000008136"/>
    </source>
</evidence>